<comment type="caution">
    <text evidence="1">The sequence shown here is derived from an EMBL/GenBank/DDBJ whole genome shotgun (WGS) entry which is preliminary data.</text>
</comment>
<sequence>MAADGGTPFASPNPEPSLHVARCTISSLPRAMKFCEFFGGGQNIHPSKLADGWNMPHQLHPTREVWQGLVRRF</sequence>
<name>A0ABN2ZTF4_9ACTN</name>
<dbReference type="Proteomes" id="UP001422759">
    <property type="component" value="Unassembled WGS sequence"/>
</dbReference>
<gene>
    <name evidence="1" type="ORF">GCM10009760_37820</name>
</gene>
<dbReference type="EMBL" id="BAAANT010000021">
    <property type="protein sequence ID" value="GAA2147224.1"/>
    <property type="molecule type" value="Genomic_DNA"/>
</dbReference>
<reference evidence="1 2" key="1">
    <citation type="journal article" date="2019" name="Int. J. Syst. Evol. Microbiol.">
        <title>The Global Catalogue of Microorganisms (GCM) 10K type strain sequencing project: providing services to taxonomists for standard genome sequencing and annotation.</title>
        <authorList>
            <consortium name="The Broad Institute Genomics Platform"/>
            <consortium name="The Broad Institute Genome Sequencing Center for Infectious Disease"/>
            <person name="Wu L."/>
            <person name="Ma J."/>
        </authorList>
    </citation>
    <scope>NUCLEOTIDE SEQUENCE [LARGE SCALE GENOMIC DNA]</scope>
    <source>
        <strain evidence="1 2">JCM 14560</strain>
    </source>
</reference>
<protein>
    <submittedName>
        <fullName evidence="1">Uncharacterized protein</fullName>
    </submittedName>
</protein>
<keyword evidence="2" id="KW-1185">Reference proteome</keyword>
<proteinExistence type="predicted"/>
<evidence type="ECO:0000313" key="2">
    <source>
        <dbReference type="Proteomes" id="UP001422759"/>
    </source>
</evidence>
<accession>A0ABN2ZTF4</accession>
<evidence type="ECO:0000313" key="1">
    <source>
        <dbReference type="EMBL" id="GAA2147224.1"/>
    </source>
</evidence>
<organism evidence="1 2">
    <name type="scientific">Kitasatospora kazusensis</name>
    <dbReference type="NCBI Taxonomy" id="407974"/>
    <lineage>
        <taxon>Bacteria</taxon>
        <taxon>Bacillati</taxon>
        <taxon>Actinomycetota</taxon>
        <taxon>Actinomycetes</taxon>
        <taxon>Kitasatosporales</taxon>
        <taxon>Streptomycetaceae</taxon>
        <taxon>Kitasatospora</taxon>
    </lineage>
</organism>